<evidence type="ECO:0000313" key="2">
    <source>
        <dbReference type="EMBL" id="GAA1699138.1"/>
    </source>
</evidence>
<evidence type="ECO:0000313" key="3">
    <source>
        <dbReference type="Proteomes" id="UP001500383"/>
    </source>
</evidence>
<accession>A0ABN2I5R6</accession>
<comment type="caution">
    <text evidence="2">The sequence shown here is derived from an EMBL/GenBank/DDBJ whole genome shotgun (WGS) entry which is preliminary data.</text>
</comment>
<feature type="region of interest" description="Disordered" evidence="1">
    <location>
        <begin position="87"/>
        <end position="132"/>
    </location>
</feature>
<feature type="compositionally biased region" description="Low complexity" evidence="1">
    <location>
        <begin position="110"/>
        <end position="123"/>
    </location>
</feature>
<dbReference type="Proteomes" id="UP001500383">
    <property type="component" value="Unassembled WGS sequence"/>
</dbReference>
<reference evidence="2 3" key="1">
    <citation type="journal article" date="2019" name="Int. J. Syst. Evol. Microbiol.">
        <title>The Global Catalogue of Microorganisms (GCM) 10K type strain sequencing project: providing services to taxonomists for standard genome sequencing and annotation.</title>
        <authorList>
            <consortium name="The Broad Institute Genomics Platform"/>
            <consortium name="The Broad Institute Genome Sequencing Center for Infectious Disease"/>
            <person name="Wu L."/>
            <person name="Ma J."/>
        </authorList>
    </citation>
    <scope>NUCLEOTIDE SEQUENCE [LARGE SCALE GENOMIC DNA]</scope>
    <source>
        <strain evidence="2 3">JCM 16002</strain>
    </source>
</reference>
<dbReference type="EMBL" id="BAAAQG010000003">
    <property type="protein sequence ID" value="GAA1699138.1"/>
    <property type="molecule type" value="Genomic_DNA"/>
</dbReference>
<organism evidence="2 3">
    <name type="scientific">Dietzia cercidiphylli</name>
    <dbReference type="NCBI Taxonomy" id="498199"/>
    <lineage>
        <taxon>Bacteria</taxon>
        <taxon>Bacillati</taxon>
        <taxon>Actinomycetota</taxon>
        <taxon>Actinomycetes</taxon>
        <taxon>Mycobacteriales</taxon>
        <taxon>Dietziaceae</taxon>
        <taxon>Dietzia</taxon>
    </lineage>
</organism>
<sequence length="132" mass="14150">MAAPRVLSSRNRVHNDGISFEQLLGIAGDQVELEGRRWRDAAVETRDKVVASGSDGLESAVQAGSHTIESARLVTGKAAEGLSKRLLRKGTEHETGENVVLDNASEQARRSLTSRSTTLPTRGSGRGEPEDD</sequence>
<gene>
    <name evidence="2" type="ORF">GCM10009831_04250</name>
</gene>
<keyword evidence="3" id="KW-1185">Reference proteome</keyword>
<name>A0ABN2I5R6_9ACTN</name>
<protein>
    <submittedName>
        <fullName evidence="2">Uncharacterized protein</fullName>
    </submittedName>
</protein>
<dbReference type="RefSeq" id="WP_182657646.1">
    <property type="nucleotide sequence ID" value="NZ_BAAAQG010000003.1"/>
</dbReference>
<proteinExistence type="predicted"/>
<evidence type="ECO:0000256" key="1">
    <source>
        <dbReference type="SAM" id="MobiDB-lite"/>
    </source>
</evidence>